<accession>A0AA96GEZ3</accession>
<keyword evidence="3" id="KW-1185">Reference proteome</keyword>
<evidence type="ECO:0008006" key="4">
    <source>
        <dbReference type="Google" id="ProtNLM"/>
    </source>
</evidence>
<dbReference type="KEGG" id="nall:PP769_16070"/>
<proteinExistence type="predicted"/>
<evidence type="ECO:0000313" key="3">
    <source>
        <dbReference type="Proteomes" id="UP001302719"/>
    </source>
</evidence>
<dbReference type="AlphaFoldDB" id="A0AA96GEZ3"/>
<organism evidence="2 3">
    <name type="scientific">Candidatus Nitrospira allomarina</name>
    <dbReference type="NCBI Taxonomy" id="3020900"/>
    <lineage>
        <taxon>Bacteria</taxon>
        <taxon>Pseudomonadati</taxon>
        <taxon>Nitrospirota</taxon>
        <taxon>Nitrospiria</taxon>
        <taxon>Nitrospirales</taxon>
        <taxon>Nitrospiraceae</taxon>
        <taxon>Nitrospira</taxon>
    </lineage>
</organism>
<name>A0AA96GEZ3_9BACT</name>
<evidence type="ECO:0000256" key="1">
    <source>
        <dbReference type="SAM" id="Coils"/>
    </source>
</evidence>
<protein>
    <recommendedName>
        <fullName evidence="4">Coiled coil domain-containing protein</fullName>
    </recommendedName>
</protein>
<sequence>MGHSLEQLQKIADDLKRQRDELQVKLHLAKADARDEWAKLETRWEDVKTKMEAVKKEASHTTESVSSGLGLVLDELKKGYDNIRKTL</sequence>
<keyword evidence="1" id="KW-0175">Coiled coil</keyword>
<dbReference type="EMBL" id="CP116967">
    <property type="protein sequence ID" value="WNM57469.1"/>
    <property type="molecule type" value="Genomic_DNA"/>
</dbReference>
<evidence type="ECO:0000313" key="2">
    <source>
        <dbReference type="EMBL" id="WNM57469.1"/>
    </source>
</evidence>
<feature type="coiled-coil region" evidence="1">
    <location>
        <begin position="5"/>
        <end position="32"/>
    </location>
</feature>
<dbReference type="Proteomes" id="UP001302719">
    <property type="component" value="Chromosome"/>
</dbReference>
<dbReference type="RefSeq" id="WP_312641979.1">
    <property type="nucleotide sequence ID" value="NZ_CP116967.1"/>
</dbReference>
<reference evidence="2 3" key="1">
    <citation type="submission" date="2023-01" db="EMBL/GenBank/DDBJ databases">
        <title>Cultivation and genomic characterization of new, ubiquitous marine nitrite-oxidizing bacteria from the Nitrospirales.</title>
        <authorList>
            <person name="Mueller A.J."/>
            <person name="Daebeler A."/>
            <person name="Herbold C.W."/>
            <person name="Kirkegaard R.H."/>
            <person name="Daims H."/>
        </authorList>
    </citation>
    <scope>NUCLEOTIDE SEQUENCE [LARGE SCALE GENOMIC DNA]</scope>
    <source>
        <strain evidence="2 3">VA</strain>
    </source>
</reference>
<gene>
    <name evidence="2" type="ORF">PP769_16070</name>
</gene>